<comment type="caution">
    <text evidence="2">The sequence shown here is derived from an EMBL/GenBank/DDBJ whole genome shotgun (WGS) entry which is preliminary data.</text>
</comment>
<dbReference type="RefSeq" id="WP_335424781.1">
    <property type="nucleotide sequence ID" value="NZ_JBALHR010000012.1"/>
</dbReference>
<name>A0ABU8BYG3_9RHOB</name>
<organism evidence="2 3">
    <name type="scientific">Gemmobacter denitrificans</name>
    <dbReference type="NCBI Taxonomy" id="3123040"/>
    <lineage>
        <taxon>Bacteria</taxon>
        <taxon>Pseudomonadati</taxon>
        <taxon>Pseudomonadota</taxon>
        <taxon>Alphaproteobacteria</taxon>
        <taxon>Rhodobacterales</taxon>
        <taxon>Paracoccaceae</taxon>
        <taxon>Gemmobacter</taxon>
    </lineage>
</organism>
<evidence type="ECO:0000313" key="3">
    <source>
        <dbReference type="Proteomes" id="UP001431963"/>
    </source>
</evidence>
<evidence type="ECO:0000259" key="1">
    <source>
        <dbReference type="Pfam" id="PF11412"/>
    </source>
</evidence>
<gene>
    <name evidence="2" type="ORF">V6590_16520</name>
</gene>
<dbReference type="InterPro" id="IPR028250">
    <property type="entry name" value="DsbDN"/>
</dbReference>
<feature type="domain" description="Thiol:disulfide interchange protein DsbD N-terminal" evidence="1">
    <location>
        <begin position="35"/>
        <end position="146"/>
    </location>
</feature>
<evidence type="ECO:0000313" key="2">
    <source>
        <dbReference type="EMBL" id="MEH7829755.1"/>
    </source>
</evidence>
<dbReference type="Proteomes" id="UP001431963">
    <property type="component" value="Unassembled WGS sequence"/>
</dbReference>
<reference evidence="2" key="1">
    <citation type="submission" date="2024-02" db="EMBL/GenBank/DDBJ databases">
        <title>Genome sequences of strain Gemmobacter sp. JM10B15.</title>
        <authorList>
            <person name="Zhang M."/>
        </authorList>
    </citation>
    <scope>NUCLEOTIDE SEQUENCE</scope>
    <source>
        <strain evidence="2">JM10B15</strain>
    </source>
</reference>
<protein>
    <submittedName>
        <fullName evidence="2">Protein-disulfide reductase DsbD domain-containing protein</fullName>
    </submittedName>
</protein>
<sequence>MQNHLTLALLATIVTAPALRAETIPAPGDLIRAELLPGWREADGRHFAALHLRLAPQWKTYWRAPGDAGIPPQFDWSGSENLGRVTVHWPRPTVFDFEGMTTIGYLQDVVLPVEVEPQDPSRPMHLQARVDLGICKDVCVPAEVSMEGALPTPGAADAAIAAALAARPLDSTTGGIEMADCSVAEISDGLQVTARLRLPPGPAAETVVMEPGAPVWVSDSTVNRDGNLLTAVADMVPGPGQSFTLDPAALRLTVLSGSHAVELIGCPLR</sequence>
<keyword evidence="3" id="KW-1185">Reference proteome</keyword>
<proteinExistence type="predicted"/>
<dbReference type="Pfam" id="PF11412">
    <property type="entry name" value="DsbD_N"/>
    <property type="match status" value="1"/>
</dbReference>
<dbReference type="EMBL" id="JBALHR010000012">
    <property type="protein sequence ID" value="MEH7829755.1"/>
    <property type="molecule type" value="Genomic_DNA"/>
</dbReference>
<accession>A0ABU8BYG3</accession>